<dbReference type="AlphaFoldDB" id="A0A498SQQ1"/>
<gene>
    <name evidence="1" type="ORF">NAV_LOCUS5904</name>
</gene>
<reference evidence="1 2" key="1">
    <citation type="submission" date="2018-08" db="EMBL/GenBank/DDBJ databases">
        <authorList>
            <person name="Laetsch R D."/>
            <person name="Stevens L."/>
            <person name="Kumar S."/>
            <person name="Blaxter L. M."/>
        </authorList>
    </citation>
    <scope>NUCLEOTIDE SEQUENCE [LARGE SCALE GENOMIC DNA]</scope>
</reference>
<organism evidence="1 2">
    <name type="scientific">Acanthocheilonema viteae</name>
    <name type="common">Filarial nematode worm</name>
    <name type="synonym">Dipetalonema viteae</name>
    <dbReference type="NCBI Taxonomy" id="6277"/>
    <lineage>
        <taxon>Eukaryota</taxon>
        <taxon>Metazoa</taxon>
        <taxon>Ecdysozoa</taxon>
        <taxon>Nematoda</taxon>
        <taxon>Chromadorea</taxon>
        <taxon>Rhabditida</taxon>
        <taxon>Spirurina</taxon>
        <taxon>Spiruromorpha</taxon>
        <taxon>Filarioidea</taxon>
        <taxon>Onchocercidae</taxon>
        <taxon>Acanthocheilonema</taxon>
    </lineage>
</organism>
<protein>
    <submittedName>
        <fullName evidence="1">Uncharacterized protein</fullName>
    </submittedName>
</protein>
<proteinExistence type="predicted"/>
<sequence>MLHLQGHVSDSVAVVDDIVDIVAVVDIVEIDIAEVVVEVYIDVIVFGVDIVEVFEVGIGMIVGLVDTVETIAQIYHSNCKIVSSVLQKYFVPQVVHVHVDYSGII</sequence>
<accession>A0A498SQQ1</accession>
<name>A0A498SQQ1_ACAVI</name>
<evidence type="ECO:0000313" key="2">
    <source>
        <dbReference type="Proteomes" id="UP000276991"/>
    </source>
</evidence>
<evidence type="ECO:0000313" key="1">
    <source>
        <dbReference type="EMBL" id="VBB31113.1"/>
    </source>
</evidence>
<keyword evidence="2" id="KW-1185">Reference proteome</keyword>
<dbReference type="EMBL" id="UPTC01001109">
    <property type="protein sequence ID" value="VBB31113.1"/>
    <property type="molecule type" value="Genomic_DNA"/>
</dbReference>
<dbReference type="Proteomes" id="UP000276991">
    <property type="component" value="Unassembled WGS sequence"/>
</dbReference>